<dbReference type="Gene3D" id="3.10.250.10">
    <property type="entry name" value="SRCR-like domain"/>
    <property type="match status" value="1"/>
</dbReference>
<dbReference type="EMBL" id="BEZZ01204549">
    <property type="protein sequence ID" value="GCC47166.1"/>
    <property type="molecule type" value="Genomic_DNA"/>
</dbReference>
<feature type="non-terminal residue" evidence="9">
    <location>
        <position position="71"/>
    </location>
</feature>
<dbReference type="GO" id="GO:0005615">
    <property type="term" value="C:extracellular space"/>
    <property type="evidence" value="ECO:0007669"/>
    <property type="project" value="TreeGrafter"/>
</dbReference>
<evidence type="ECO:0000313" key="9">
    <source>
        <dbReference type="EMBL" id="GCC47166.1"/>
    </source>
</evidence>
<keyword evidence="2" id="KW-0964">Secreted</keyword>
<dbReference type="OMA" id="QINHCRS"/>
<dbReference type="GO" id="GO:0004252">
    <property type="term" value="F:serine-type endopeptidase activity"/>
    <property type="evidence" value="ECO:0007669"/>
    <property type="project" value="TreeGrafter"/>
</dbReference>
<organism evidence="9 10">
    <name type="scientific">Chiloscyllium punctatum</name>
    <name type="common">Brownbanded bambooshark</name>
    <name type="synonym">Hemiscyllium punctatum</name>
    <dbReference type="NCBI Taxonomy" id="137246"/>
    <lineage>
        <taxon>Eukaryota</taxon>
        <taxon>Metazoa</taxon>
        <taxon>Chordata</taxon>
        <taxon>Craniata</taxon>
        <taxon>Vertebrata</taxon>
        <taxon>Chondrichthyes</taxon>
        <taxon>Elasmobranchii</taxon>
        <taxon>Galeomorphii</taxon>
        <taxon>Galeoidea</taxon>
        <taxon>Orectolobiformes</taxon>
        <taxon>Hemiscylliidae</taxon>
        <taxon>Chiloscyllium</taxon>
    </lineage>
</organism>
<keyword evidence="3" id="KW-0732">Signal</keyword>
<dbReference type="STRING" id="137246.A0A401TX17"/>
<evidence type="ECO:0000256" key="4">
    <source>
        <dbReference type="ARBA" id="ARBA00022737"/>
    </source>
</evidence>
<reference evidence="9 10" key="1">
    <citation type="journal article" date="2018" name="Nat. Ecol. Evol.">
        <title>Shark genomes provide insights into elasmobranch evolution and the origin of vertebrates.</title>
        <authorList>
            <person name="Hara Y"/>
            <person name="Yamaguchi K"/>
            <person name="Onimaru K"/>
            <person name="Kadota M"/>
            <person name="Koyanagi M"/>
            <person name="Keeley SD"/>
            <person name="Tatsumi K"/>
            <person name="Tanaka K"/>
            <person name="Motone F"/>
            <person name="Kageyama Y"/>
            <person name="Nozu R"/>
            <person name="Adachi N"/>
            <person name="Nishimura O"/>
            <person name="Nakagawa R"/>
            <person name="Tanegashima C"/>
            <person name="Kiyatake I"/>
            <person name="Matsumoto R"/>
            <person name="Murakumo K"/>
            <person name="Nishida K"/>
            <person name="Terakita A"/>
            <person name="Kuratani S"/>
            <person name="Sato K"/>
            <person name="Hyodo S Kuraku.S."/>
        </authorList>
    </citation>
    <scope>NUCLEOTIDE SEQUENCE [LARGE SCALE GENOMIC DNA]</scope>
</reference>
<gene>
    <name evidence="9" type="ORF">chiPu_0031235</name>
</gene>
<feature type="disulfide bond" evidence="7">
    <location>
        <begin position="8"/>
        <end position="69"/>
    </location>
</feature>
<feature type="domain" description="SRCR" evidence="8">
    <location>
        <begin position="1"/>
        <end position="70"/>
    </location>
</feature>
<evidence type="ECO:0000256" key="1">
    <source>
        <dbReference type="ARBA" id="ARBA00004613"/>
    </source>
</evidence>
<dbReference type="FunFam" id="3.10.250.10:FF:000057">
    <property type="entry name" value="Uncharacterized protein"/>
    <property type="match status" value="1"/>
</dbReference>
<sequence>MPDVVVVCRQLSCGFAQSARGTAQFGEGTEEIWLDDVKCLGTESHLQQCRIRPLGEHNCNHVEDAGVICNT</sequence>
<accession>A0A401TX17</accession>
<keyword evidence="6" id="KW-0325">Glycoprotein</keyword>
<evidence type="ECO:0000259" key="8">
    <source>
        <dbReference type="PROSITE" id="PS50287"/>
    </source>
</evidence>
<dbReference type="PRINTS" id="PR00258">
    <property type="entry name" value="SPERACTRCPTR"/>
</dbReference>
<evidence type="ECO:0000256" key="2">
    <source>
        <dbReference type="ARBA" id="ARBA00022525"/>
    </source>
</evidence>
<dbReference type="GO" id="GO:0005886">
    <property type="term" value="C:plasma membrane"/>
    <property type="evidence" value="ECO:0007669"/>
    <property type="project" value="TreeGrafter"/>
</dbReference>
<dbReference type="PANTHER" id="PTHR48071:SF15">
    <property type="entry name" value="SRCR DOMAIN-CONTAINING PROTEIN"/>
    <property type="match status" value="1"/>
</dbReference>
<evidence type="ECO:0000256" key="5">
    <source>
        <dbReference type="ARBA" id="ARBA00023157"/>
    </source>
</evidence>
<name>A0A401TX17_CHIPU</name>
<dbReference type="AlphaFoldDB" id="A0A401TX17"/>
<dbReference type="Proteomes" id="UP000287033">
    <property type="component" value="Unassembled WGS sequence"/>
</dbReference>
<evidence type="ECO:0000256" key="3">
    <source>
        <dbReference type="ARBA" id="ARBA00022729"/>
    </source>
</evidence>
<dbReference type="PANTHER" id="PTHR48071">
    <property type="entry name" value="SRCR DOMAIN-CONTAINING PROTEIN"/>
    <property type="match status" value="1"/>
</dbReference>
<protein>
    <recommendedName>
        <fullName evidence="8">SRCR domain-containing protein</fullName>
    </recommendedName>
</protein>
<dbReference type="GO" id="GO:0031638">
    <property type="term" value="P:zymogen activation"/>
    <property type="evidence" value="ECO:0007669"/>
    <property type="project" value="TreeGrafter"/>
</dbReference>
<dbReference type="PROSITE" id="PS50287">
    <property type="entry name" value="SRCR_2"/>
    <property type="match status" value="1"/>
</dbReference>
<keyword evidence="4" id="KW-0677">Repeat</keyword>
<dbReference type="OrthoDB" id="536948at2759"/>
<evidence type="ECO:0000313" key="10">
    <source>
        <dbReference type="Proteomes" id="UP000287033"/>
    </source>
</evidence>
<evidence type="ECO:0000256" key="6">
    <source>
        <dbReference type="ARBA" id="ARBA00023180"/>
    </source>
</evidence>
<keyword evidence="5 7" id="KW-1015">Disulfide bond</keyword>
<dbReference type="SUPFAM" id="SSF56487">
    <property type="entry name" value="SRCR-like"/>
    <property type="match status" value="1"/>
</dbReference>
<comment type="caution">
    <text evidence="9">The sequence shown here is derived from an EMBL/GenBank/DDBJ whole genome shotgun (WGS) entry which is preliminary data.</text>
</comment>
<feature type="disulfide bond" evidence="7">
    <location>
        <begin position="39"/>
        <end position="49"/>
    </location>
</feature>
<comment type="caution">
    <text evidence="7">Lacks conserved residue(s) required for the propagation of feature annotation.</text>
</comment>
<keyword evidence="10" id="KW-1185">Reference proteome</keyword>
<dbReference type="Pfam" id="PF00530">
    <property type="entry name" value="SRCR"/>
    <property type="match status" value="1"/>
</dbReference>
<comment type="subcellular location">
    <subcellularLocation>
        <location evidence="1">Secreted</location>
    </subcellularLocation>
</comment>
<evidence type="ECO:0000256" key="7">
    <source>
        <dbReference type="PROSITE-ProRule" id="PRU00196"/>
    </source>
</evidence>
<dbReference type="InterPro" id="IPR036772">
    <property type="entry name" value="SRCR-like_dom_sf"/>
</dbReference>
<dbReference type="SMART" id="SM00202">
    <property type="entry name" value="SR"/>
    <property type="match status" value="1"/>
</dbReference>
<proteinExistence type="predicted"/>
<dbReference type="InterPro" id="IPR001190">
    <property type="entry name" value="SRCR"/>
</dbReference>